<name>A0A6J7UHB6_9ZZZZ</name>
<proteinExistence type="predicted"/>
<reference evidence="3" key="1">
    <citation type="submission" date="2020-05" db="EMBL/GenBank/DDBJ databases">
        <authorList>
            <person name="Chiriac C."/>
            <person name="Salcher M."/>
            <person name="Ghai R."/>
            <person name="Kavagutti S V."/>
        </authorList>
    </citation>
    <scope>NUCLEOTIDE SEQUENCE</scope>
</reference>
<accession>A0A6J7UHB6</accession>
<dbReference type="InterPro" id="IPR002725">
    <property type="entry name" value="YgjP-like_metallopeptidase"/>
</dbReference>
<gene>
    <name evidence="3" type="ORF">UFOPK4366_00656</name>
</gene>
<evidence type="ECO:0000313" key="3">
    <source>
        <dbReference type="EMBL" id="CAB5064356.1"/>
    </source>
</evidence>
<feature type="domain" description="YgjP-like metallopeptidase" evidence="2">
    <location>
        <begin position="95"/>
        <end position="162"/>
    </location>
</feature>
<sequence>MRNGATLERAFLVEVRRSTKRRKTIEAYRKGDTIIVAIPARMSKREEERVVAEMVSKLSKDDLRLTSTELMSRALELNTLYLGGKATPSSVEWSSRMERIWGSCTIDDRAIRLSNRLDDAPRYALDYILLHELVHLIVAGHGPDFKALLSVYPQLERAEGYLEGRQIRLDEDLDQDLGQSAEPLQKQTDAQIQPALENPRDSQVELPKPLPSAQVGAEVNKRSKGTNGDGQMALLTLGEISA</sequence>
<dbReference type="InterPro" id="IPR053136">
    <property type="entry name" value="UTP_pyrophosphatase-like"/>
</dbReference>
<evidence type="ECO:0000259" key="2">
    <source>
        <dbReference type="Pfam" id="PF01863"/>
    </source>
</evidence>
<dbReference type="Gene3D" id="3.30.2010.10">
    <property type="entry name" value="Metalloproteases ('zincins'), catalytic domain"/>
    <property type="match status" value="1"/>
</dbReference>
<dbReference type="EMBL" id="CAFBQS010000113">
    <property type="protein sequence ID" value="CAB5064356.1"/>
    <property type="molecule type" value="Genomic_DNA"/>
</dbReference>
<dbReference type="PANTHER" id="PTHR30399">
    <property type="entry name" value="UNCHARACTERIZED PROTEIN YGJP"/>
    <property type="match status" value="1"/>
</dbReference>
<evidence type="ECO:0000256" key="1">
    <source>
        <dbReference type="SAM" id="MobiDB-lite"/>
    </source>
</evidence>
<organism evidence="3">
    <name type="scientific">freshwater metagenome</name>
    <dbReference type="NCBI Taxonomy" id="449393"/>
    <lineage>
        <taxon>unclassified sequences</taxon>
        <taxon>metagenomes</taxon>
        <taxon>ecological metagenomes</taxon>
    </lineage>
</organism>
<feature type="region of interest" description="Disordered" evidence="1">
    <location>
        <begin position="198"/>
        <end position="242"/>
    </location>
</feature>
<dbReference type="Pfam" id="PF01863">
    <property type="entry name" value="YgjP-like"/>
    <property type="match status" value="1"/>
</dbReference>
<dbReference type="CDD" id="cd07344">
    <property type="entry name" value="M48_yhfN_like"/>
    <property type="match status" value="1"/>
</dbReference>
<dbReference type="PANTHER" id="PTHR30399:SF1">
    <property type="entry name" value="UTP PYROPHOSPHATASE"/>
    <property type="match status" value="1"/>
</dbReference>
<dbReference type="AlphaFoldDB" id="A0A6J7UHB6"/>
<protein>
    <submittedName>
        <fullName evidence="3">Unannotated protein</fullName>
    </submittedName>
</protein>